<dbReference type="EMBL" id="NEVJ01000001">
    <property type="protein sequence ID" value="OZI26895.1"/>
    <property type="molecule type" value="Genomic_DNA"/>
</dbReference>
<evidence type="ECO:0000259" key="3">
    <source>
        <dbReference type="Pfam" id="PF02826"/>
    </source>
</evidence>
<proteinExistence type="predicted"/>
<keyword evidence="5" id="KW-1185">Reference proteome</keyword>
<evidence type="ECO:0000313" key="4">
    <source>
        <dbReference type="EMBL" id="OZI26895.1"/>
    </source>
</evidence>
<dbReference type="Proteomes" id="UP000216857">
    <property type="component" value="Unassembled WGS sequence"/>
</dbReference>
<dbReference type="OrthoDB" id="9787219at2"/>
<dbReference type="Pfam" id="PF02826">
    <property type="entry name" value="2-Hacid_dh_C"/>
    <property type="match status" value="1"/>
</dbReference>
<keyword evidence="1" id="KW-0560">Oxidoreductase</keyword>
<dbReference type="GO" id="GO:0051287">
    <property type="term" value="F:NAD binding"/>
    <property type="evidence" value="ECO:0007669"/>
    <property type="project" value="InterPro"/>
</dbReference>
<dbReference type="Gene3D" id="3.40.50.720">
    <property type="entry name" value="NAD(P)-binding Rossmann-like Domain"/>
    <property type="match status" value="2"/>
</dbReference>
<reference evidence="4" key="1">
    <citation type="submission" date="2017-05" db="EMBL/GenBank/DDBJ databases">
        <title>Complete and WGS of Bordetella genogroups.</title>
        <authorList>
            <person name="Spilker T."/>
            <person name="Lipuma J."/>
        </authorList>
    </citation>
    <scope>NUCLEOTIDE SEQUENCE</scope>
    <source>
        <strain evidence="4">AU21707</strain>
    </source>
</reference>
<gene>
    <name evidence="4" type="ORF">CAL26_02445</name>
</gene>
<accession>A0A261RPK0</accession>
<dbReference type="CDD" id="cd12164">
    <property type="entry name" value="GDH_like_2"/>
    <property type="match status" value="1"/>
</dbReference>
<dbReference type="PANTHER" id="PTHR43333:SF1">
    <property type="entry name" value="D-ISOMER SPECIFIC 2-HYDROXYACID DEHYDROGENASE NAD-BINDING DOMAIN-CONTAINING PROTEIN"/>
    <property type="match status" value="1"/>
</dbReference>
<evidence type="ECO:0000256" key="1">
    <source>
        <dbReference type="ARBA" id="ARBA00023002"/>
    </source>
</evidence>
<dbReference type="AlphaFoldDB" id="A0A261RPK0"/>
<protein>
    <submittedName>
        <fullName evidence="4">Glyoxylate/hydroxypyruvate reductase A</fullName>
    </submittedName>
</protein>
<dbReference type="GO" id="GO:0016491">
    <property type="term" value="F:oxidoreductase activity"/>
    <property type="evidence" value="ECO:0007669"/>
    <property type="project" value="UniProtKB-KW"/>
</dbReference>
<dbReference type="PANTHER" id="PTHR43333">
    <property type="entry name" value="2-HACID_DH_C DOMAIN-CONTAINING PROTEIN"/>
    <property type="match status" value="1"/>
</dbReference>
<organism evidence="4 5">
    <name type="scientific">Bordetella genomosp. 9</name>
    <dbReference type="NCBI Taxonomy" id="1416803"/>
    <lineage>
        <taxon>Bacteria</taxon>
        <taxon>Pseudomonadati</taxon>
        <taxon>Pseudomonadota</taxon>
        <taxon>Betaproteobacteria</taxon>
        <taxon>Burkholderiales</taxon>
        <taxon>Alcaligenaceae</taxon>
        <taxon>Bordetella</taxon>
    </lineage>
</organism>
<evidence type="ECO:0000313" key="5">
    <source>
        <dbReference type="Proteomes" id="UP000216857"/>
    </source>
</evidence>
<dbReference type="SUPFAM" id="SSF52283">
    <property type="entry name" value="Formate/glycerate dehydrogenase catalytic domain-like"/>
    <property type="match status" value="1"/>
</dbReference>
<sequence length="332" mass="35638">MRGVGDACPDDVQAFAGFDGWRPRVALLSTQLDMRYLLPAFAELFPEADVRLEPALGDLREIDAAVCWMPPRGLLARMPGLKLIQSIAAGIDHITGDPALPAVPLCRMVDPDMAAGMAAYVCWAVTHHQRHMDAYAASAAAGLWQEQPVEAPGEHRVGIAGLGALGVRCALALRAIGYRVSGWSRGAKSGLPDDITLFHGDAQRAAFLGNCDTLVCLLPYTPETHGILDAECFALLPRGAHLINVGRGAHVVQDDLLQALDSGQLGYATMDTFTQEPLPADHPYWAHPRVRVTPHVASRTPARAIARQTRINLAQIARGNTAMVAVDPARGY</sequence>
<comment type="caution">
    <text evidence="4">The sequence shown here is derived from an EMBL/GenBank/DDBJ whole genome shotgun (WGS) entry which is preliminary data.</text>
</comment>
<dbReference type="SUPFAM" id="SSF51735">
    <property type="entry name" value="NAD(P)-binding Rossmann-fold domains"/>
    <property type="match status" value="1"/>
</dbReference>
<dbReference type="InterPro" id="IPR006140">
    <property type="entry name" value="D-isomer_DH_NAD-bd"/>
</dbReference>
<evidence type="ECO:0000256" key="2">
    <source>
        <dbReference type="ARBA" id="ARBA00023027"/>
    </source>
</evidence>
<name>A0A261RPK0_9BORD</name>
<feature type="domain" description="D-isomer specific 2-hydroxyacid dehydrogenase NAD-binding" evidence="3">
    <location>
        <begin position="124"/>
        <end position="297"/>
    </location>
</feature>
<dbReference type="InterPro" id="IPR036291">
    <property type="entry name" value="NAD(P)-bd_dom_sf"/>
</dbReference>
<keyword evidence="2" id="KW-0520">NAD</keyword>